<name>A0A239AKZ1_9ACTN</name>
<dbReference type="RefSeq" id="WP_217899482.1">
    <property type="nucleotide sequence ID" value="NZ_FZNO01000048.1"/>
</dbReference>
<keyword evidence="1" id="KW-0812">Transmembrane</keyword>
<gene>
    <name evidence="2" type="ORF">SAMN06272737_1486</name>
</gene>
<sequence>MLEIEILPAVLAGLIAGAVMEGPVYLQKAVGLPVKQNIFRTWGNLFGLRGASGYLVGILFHQALAAAIAVLYAVFFRLIGVEGDLWLWGLVGALVHYTLAGPVVKLLPSVDPDTGDVGKQGLAYRHYGPLDVATSFVGHLSFGLLTGIFYGLFHSGGGSGLAI</sequence>
<evidence type="ECO:0008006" key="4">
    <source>
        <dbReference type="Google" id="ProtNLM"/>
    </source>
</evidence>
<keyword evidence="1" id="KW-1133">Transmembrane helix</keyword>
<feature type="transmembrane region" description="Helical" evidence="1">
    <location>
        <begin position="85"/>
        <end position="107"/>
    </location>
</feature>
<proteinExistence type="predicted"/>
<feature type="transmembrane region" description="Helical" evidence="1">
    <location>
        <begin position="54"/>
        <end position="79"/>
    </location>
</feature>
<reference evidence="2 3" key="1">
    <citation type="submission" date="2017-06" db="EMBL/GenBank/DDBJ databases">
        <authorList>
            <person name="Kim H.J."/>
            <person name="Triplett B.A."/>
        </authorList>
    </citation>
    <scope>NUCLEOTIDE SEQUENCE [LARGE SCALE GENOMIC DNA]</scope>
    <source>
        <strain evidence="2 3">DSM 44272</strain>
    </source>
</reference>
<evidence type="ECO:0000313" key="2">
    <source>
        <dbReference type="EMBL" id="SNR96170.1"/>
    </source>
</evidence>
<evidence type="ECO:0000313" key="3">
    <source>
        <dbReference type="Proteomes" id="UP000198403"/>
    </source>
</evidence>
<feature type="transmembrane region" description="Helical" evidence="1">
    <location>
        <begin position="6"/>
        <end position="26"/>
    </location>
</feature>
<evidence type="ECO:0000256" key="1">
    <source>
        <dbReference type="SAM" id="Phobius"/>
    </source>
</evidence>
<dbReference type="AlphaFoldDB" id="A0A239AKZ1"/>
<feature type="transmembrane region" description="Helical" evidence="1">
    <location>
        <begin position="128"/>
        <end position="153"/>
    </location>
</feature>
<protein>
    <recommendedName>
        <fullName evidence="4">DUF1440 domain-containing protein</fullName>
    </recommendedName>
</protein>
<accession>A0A239AKZ1</accession>
<organism evidence="2 3">
    <name type="scientific">Blastococcus mobilis</name>
    <dbReference type="NCBI Taxonomy" id="1938746"/>
    <lineage>
        <taxon>Bacteria</taxon>
        <taxon>Bacillati</taxon>
        <taxon>Actinomycetota</taxon>
        <taxon>Actinomycetes</taxon>
        <taxon>Geodermatophilales</taxon>
        <taxon>Geodermatophilaceae</taxon>
        <taxon>Blastococcus</taxon>
    </lineage>
</organism>
<dbReference type="EMBL" id="FZNO01000048">
    <property type="protein sequence ID" value="SNR96170.1"/>
    <property type="molecule type" value="Genomic_DNA"/>
</dbReference>
<dbReference type="Proteomes" id="UP000198403">
    <property type="component" value="Unassembled WGS sequence"/>
</dbReference>
<keyword evidence="3" id="KW-1185">Reference proteome</keyword>
<keyword evidence="1" id="KW-0472">Membrane</keyword>